<evidence type="ECO:0000256" key="6">
    <source>
        <dbReference type="SAM" id="MobiDB-lite"/>
    </source>
</evidence>
<feature type="compositionally biased region" description="Basic and acidic residues" evidence="6">
    <location>
        <begin position="1"/>
        <end position="11"/>
    </location>
</feature>
<evidence type="ECO:0000256" key="4">
    <source>
        <dbReference type="ARBA" id="ARBA00022989"/>
    </source>
</evidence>
<dbReference type="Proteomes" id="UP000005940">
    <property type="component" value="Chromosome"/>
</dbReference>
<keyword evidence="3 7" id="KW-0812">Transmembrane</keyword>
<protein>
    <submittedName>
        <fullName evidence="8">Uncharacterized protein</fullName>
    </submittedName>
</protein>
<feature type="transmembrane region" description="Helical" evidence="7">
    <location>
        <begin position="96"/>
        <end position="117"/>
    </location>
</feature>
<keyword evidence="4 7" id="KW-1133">Transmembrane helix</keyword>
<evidence type="ECO:0000256" key="2">
    <source>
        <dbReference type="ARBA" id="ARBA00022475"/>
    </source>
</evidence>
<feature type="transmembrane region" description="Helical" evidence="7">
    <location>
        <begin position="58"/>
        <end position="76"/>
    </location>
</feature>
<evidence type="ECO:0000256" key="3">
    <source>
        <dbReference type="ARBA" id="ARBA00022692"/>
    </source>
</evidence>
<feature type="transmembrane region" description="Helical" evidence="7">
    <location>
        <begin position="129"/>
        <end position="151"/>
    </location>
</feature>
<dbReference type="Pfam" id="PF03706">
    <property type="entry name" value="LPG_synthase_TM"/>
    <property type="match status" value="1"/>
</dbReference>
<evidence type="ECO:0000256" key="5">
    <source>
        <dbReference type="ARBA" id="ARBA00023136"/>
    </source>
</evidence>
<dbReference type="InterPro" id="IPR022791">
    <property type="entry name" value="L-PG_synthase/AglD"/>
</dbReference>
<feature type="region of interest" description="Disordered" evidence="6">
    <location>
        <begin position="1"/>
        <end position="48"/>
    </location>
</feature>
<feature type="transmembrane region" description="Helical" evidence="7">
    <location>
        <begin position="171"/>
        <end position="194"/>
    </location>
</feature>
<comment type="subcellular location">
    <subcellularLocation>
        <location evidence="1">Cell membrane</location>
        <topology evidence="1">Multi-pass membrane protein</topology>
    </subcellularLocation>
</comment>
<evidence type="ECO:0000313" key="8">
    <source>
        <dbReference type="EMBL" id="QKM71320.1"/>
    </source>
</evidence>
<keyword evidence="9" id="KW-1185">Reference proteome</keyword>
<feature type="transmembrane region" description="Helical" evidence="7">
    <location>
        <begin position="275"/>
        <end position="295"/>
    </location>
</feature>
<accession>A0A7G3UQE6</accession>
<evidence type="ECO:0000313" key="9">
    <source>
        <dbReference type="Proteomes" id="UP000005940"/>
    </source>
</evidence>
<feature type="compositionally biased region" description="Low complexity" evidence="6">
    <location>
        <begin position="38"/>
        <end position="48"/>
    </location>
</feature>
<keyword evidence="5 7" id="KW-0472">Membrane</keyword>
<feature type="transmembrane region" description="Helical" evidence="7">
    <location>
        <begin position="304"/>
        <end position="325"/>
    </location>
</feature>
<dbReference type="AlphaFoldDB" id="A0A7G3UQE6"/>
<organism evidence="8 9">
    <name type="scientific">Streptomyces tsukubensis (strain DSM 42081 / NBRC 108919 / NRRL 18488 / 9993)</name>
    <dbReference type="NCBI Taxonomy" id="1114943"/>
    <lineage>
        <taxon>Bacteria</taxon>
        <taxon>Bacillati</taxon>
        <taxon>Actinomycetota</taxon>
        <taxon>Actinomycetes</taxon>
        <taxon>Kitasatosporales</taxon>
        <taxon>Streptomycetaceae</taxon>
        <taxon>Streptomyces</taxon>
    </lineage>
</organism>
<evidence type="ECO:0000256" key="7">
    <source>
        <dbReference type="SAM" id="Phobius"/>
    </source>
</evidence>
<reference evidence="8 9" key="1">
    <citation type="journal article" date="2012" name="J. Bacteriol.">
        <title>Draft genome of Streptomyces tsukubaensis NRRL 18488, the producer of the clinically important immunosuppressant tacrolimus (FK506).</title>
        <authorList>
            <person name="Barreiro C."/>
            <person name="Prieto C."/>
            <person name="Sola-Landa A."/>
            <person name="Solera E."/>
            <person name="Martinez-Castro M."/>
            <person name="Perez-Redondo R."/>
            <person name="Garcia-Estrada C."/>
            <person name="Aparicio J.F."/>
            <person name="Fernandez-Martinez L.T."/>
            <person name="Santos-Aberturas J."/>
            <person name="Salehi-Najafabadi Z."/>
            <person name="Rodriguez-Garcia A."/>
            <person name="Tauch A."/>
            <person name="Martin J.F."/>
        </authorList>
    </citation>
    <scope>NUCLEOTIDE SEQUENCE [LARGE SCALE GENOMIC DNA]</scope>
    <source>
        <strain evidence="9">DSM 42081 / NBRC 108919 / NRRL 18488 / 9993</strain>
    </source>
</reference>
<dbReference type="GO" id="GO:0005886">
    <property type="term" value="C:plasma membrane"/>
    <property type="evidence" value="ECO:0007669"/>
    <property type="project" value="UniProtKB-SubCell"/>
</dbReference>
<name>A0A7G3UQE6_STRT9</name>
<sequence length="365" mass="37070">MRTGRRPERRAPHGGWPVSDPVPPRPRTSPDPPDPAEPAESVAPAPASRPLRSRITRLLAALVLLGAVALAVGGALDGAGAEISAAARRPGGTVLLLSAVLANAAGLALSMLSWRVLVTDDGGRLPLPVAARIFFIGFISKFVPGRIWGVLAHVQLGRDAGVAPERMLSGFGVGLVIGIATGAAAGLLTAPAVLGPYTWAFAPLVLLAGAAYARPGWVNRLVAAVLRLARRPAVEPGSPRAVRRSILLALASWGVSGLHLWALVVLFGAPAGPSLPVAVGGFALATVAGSLAFVLPDGIGARELVLLAPLSAVMPLSAATAAVIASRLVCVLSEVATTGAALLWARLARPAPAALSRTTLPEGVR</sequence>
<keyword evidence="2" id="KW-1003">Cell membrane</keyword>
<feature type="compositionally biased region" description="Pro residues" evidence="6">
    <location>
        <begin position="20"/>
        <end position="36"/>
    </location>
</feature>
<proteinExistence type="predicted"/>
<feature type="transmembrane region" description="Helical" evidence="7">
    <location>
        <begin position="246"/>
        <end position="269"/>
    </location>
</feature>
<gene>
    <name evidence="8" type="ORF">STSU_002130</name>
</gene>
<dbReference type="EMBL" id="CP029159">
    <property type="protein sequence ID" value="QKM71320.1"/>
    <property type="molecule type" value="Genomic_DNA"/>
</dbReference>
<evidence type="ECO:0000256" key="1">
    <source>
        <dbReference type="ARBA" id="ARBA00004651"/>
    </source>
</evidence>